<dbReference type="EMBL" id="JDSQ01000024">
    <property type="protein sequence ID" value="EWS77292.1"/>
    <property type="molecule type" value="Genomic_DNA"/>
</dbReference>
<dbReference type="AlphaFoldDB" id="Z9JHQ5"/>
<dbReference type="Gene3D" id="1.10.260.40">
    <property type="entry name" value="lambda repressor-like DNA-binding domains"/>
    <property type="match status" value="1"/>
</dbReference>
<accession>Z9JHQ5</accession>
<dbReference type="Proteomes" id="UP000020406">
    <property type="component" value="Unassembled WGS sequence"/>
</dbReference>
<name>Z9JHQ5_9GAMM</name>
<evidence type="ECO:0000313" key="2">
    <source>
        <dbReference type="Proteomes" id="UP000020406"/>
    </source>
</evidence>
<reference evidence="1 2" key="1">
    <citation type="journal article" date="2014" name="Genome Announc.">
        <title>Draft Genome Sequence of Xylella fastidiosa Pear Leaf Scorch Strain in Taiwan.</title>
        <authorList>
            <person name="Su C.C."/>
            <person name="Deng W.L."/>
            <person name="Jan F.J."/>
            <person name="Chang C.J."/>
            <person name="Huang H."/>
            <person name="Chen J."/>
        </authorList>
    </citation>
    <scope>NUCLEOTIDE SEQUENCE [LARGE SCALE GENOMIC DNA]</scope>
    <source>
        <strain evidence="1 2">PLS229</strain>
    </source>
</reference>
<sequence length="93" mass="10516">MGTLVLPNTASPSQSALPPQCIGQIVSNNHTGTTDMALRLSKFFGRKDRFWLGLHMDYYTNFLHNAWCSTKATYRHGRILSIIHSCMPLHALR</sequence>
<dbReference type="GO" id="GO:0003677">
    <property type="term" value="F:DNA binding"/>
    <property type="evidence" value="ECO:0007669"/>
    <property type="project" value="InterPro"/>
</dbReference>
<dbReference type="PATRIC" id="fig|1444770.3.peg.2753"/>
<dbReference type="InterPro" id="IPR010982">
    <property type="entry name" value="Lambda_DNA-bd_dom_sf"/>
</dbReference>
<organism evidence="1 2">
    <name type="scientific">Xylella taiwanensis</name>
    <dbReference type="NCBI Taxonomy" id="1444770"/>
    <lineage>
        <taxon>Bacteria</taxon>
        <taxon>Pseudomonadati</taxon>
        <taxon>Pseudomonadota</taxon>
        <taxon>Gammaproteobacteria</taxon>
        <taxon>Lysobacterales</taxon>
        <taxon>Lysobacteraceae</taxon>
        <taxon>Xylella</taxon>
    </lineage>
</organism>
<protein>
    <submittedName>
        <fullName evidence="1">Uncharacterized protein</fullName>
    </submittedName>
</protein>
<evidence type="ECO:0000313" key="1">
    <source>
        <dbReference type="EMBL" id="EWS77292.1"/>
    </source>
</evidence>
<comment type="caution">
    <text evidence="1">The sequence shown here is derived from an EMBL/GenBank/DDBJ whole genome shotgun (WGS) entry which is preliminary data.</text>
</comment>
<gene>
    <name evidence="1" type="ORF">AF72_11695</name>
</gene>
<proteinExistence type="predicted"/>
<dbReference type="SUPFAM" id="SSF47413">
    <property type="entry name" value="lambda repressor-like DNA-binding domains"/>
    <property type="match status" value="1"/>
</dbReference>